<accession>A0ABD1VA11</accession>
<dbReference type="Proteomes" id="UP001604336">
    <property type="component" value="Unassembled WGS sequence"/>
</dbReference>
<name>A0ABD1VA11_9LAMI</name>
<gene>
    <name evidence="2" type="ORF">Adt_07505</name>
</gene>
<feature type="compositionally biased region" description="Basic and acidic residues" evidence="1">
    <location>
        <begin position="61"/>
        <end position="72"/>
    </location>
</feature>
<evidence type="ECO:0000313" key="2">
    <source>
        <dbReference type="EMBL" id="KAL2534154.1"/>
    </source>
</evidence>
<evidence type="ECO:0000313" key="3">
    <source>
        <dbReference type="Proteomes" id="UP001604336"/>
    </source>
</evidence>
<evidence type="ECO:0000256" key="1">
    <source>
        <dbReference type="SAM" id="MobiDB-lite"/>
    </source>
</evidence>
<feature type="compositionally biased region" description="Polar residues" evidence="1">
    <location>
        <begin position="49"/>
        <end position="60"/>
    </location>
</feature>
<dbReference type="AlphaFoldDB" id="A0ABD1VA11"/>
<reference evidence="3" key="1">
    <citation type="submission" date="2024-07" db="EMBL/GenBank/DDBJ databases">
        <title>Two chromosome-level genome assemblies of Korean endemic species Abeliophyllum distichum and Forsythia ovata (Oleaceae).</title>
        <authorList>
            <person name="Jang H."/>
        </authorList>
    </citation>
    <scope>NUCLEOTIDE SEQUENCE [LARGE SCALE GENOMIC DNA]</scope>
</reference>
<comment type="caution">
    <text evidence="2">The sequence shown here is derived from an EMBL/GenBank/DDBJ whole genome shotgun (WGS) entry which is preliminary data.</text>
</comment>
<protein>
    <submittedName>
        <fullName evidence="2">Uncharacterized protein</fullName>
    </submittedName>
</protein>
<dbReference type="PANTHER" id="PTHR34198">
    <property type="entry name" value="OS01G0175100 PROTEIN"/>
    <property type="match status" value="1"/>
</dbReference>
<feature type="region of interest" description="Disordered" evidence="1">
    <location>
        <begin position="49"/>
        <end position="72"/>
    </location>
</feature>
<sequence>MATTFSPIICSLAPSNSRKPDPYRKSAVGTNSNNWWTPIFGWSSEPDYIQSSGTSSSKNEVSGRIENETERSRSDKLFRGCFTAEKAKELRKKTIETSTFHDIMYHSAIASRLASDISDR</sequence>
<keyword evidence="3" id="KW-1185">Reference proteome</keyword>
<dbReference type="PANTHER" id="PTHR34198:SF1">
    <property type="entry name" value="OS01G0104300 PROTEIN"/>
    <property type="match status" value="1"/>
</dbReference>
<proteinExistence type="predicted"/>
<organism evidence="2 3">
    <name type="scientific">Abeliophyllum distichum</name>
    <dbReference type="NCBI Taxonomy" id="126358"/>
    <lineage>
        <taxon>Eukaryota</taxon>
        <taxon>Viridiplantae</taxon>
        <taxon>Streptophyta</taxon>
        <taxon>Embryophyta</taxon>
        <taxon>Tracheophyta</taxon>
        <taxon>Spermatophyta</taxon>
        <taxon>Magnoliopsida</taxon>
        <taxon>eudicotyledons</taxon>
        <taxon>Gunneridae</taxon>
        <taxon>Pentapetalae</taxon>
        <taxon>asterids</taxon>
        <taxon>lamiids</taxon>
        <taxon>Lamiales</taxon>
        <taxon>Oleaceae</taxon>
        <taxon>Forsythieae</taxon>
        <taxon>Abeliophyllum</taxon>
    </lineage>
</organism>
<dbReference type="EMBL" id="JBFOLK010000002">
    <property type="protein sequence ID" value="KAL2534154.1"/>
    <property type="molecule type" value="Genomic_DNA"/>
</dbReference>